<dbReference type="Gene3D" id="3.40.50.720">
    <property type="entry name" value="NAD(P)-binding Rossmann-like Domain"/>
    <property type="match status" value="1"/>
</dbReference>
<evidence type="ECO:0000256" key="2">
    <source>
        <dbReference type="RuleBase" id="RU000363"/>
    </source>
</evidence>
<keyword evidence="1" id="KW-0560">Oxidoreductase</keyword>
<dbReference type="AlphaFoldDB" id="A0A2S5TEX5"/>
<sequence>MRLPVPDTPDLLRGRSALVTGAAGGLGYASASRLLGLGARVLLADINAAAGEQAVATLRARHPGAELEFLAADLSDMGSVRALAAAVAARGDRLDLLLNNAGIYPPSQRMQTAQGWELSLAIALIGPHALTLQLLPLLERSEAGRVVAVTSLVQSQGRMDFEDPFLRLRYRPIDAYRQSKLAALAFAVELQRRLAATGSRVSSVAAHPGVCRTQLGQNRRRNASDSWWQRGTADFFAYTQQRFGQEAERAADSILAALCAPGLPAGALVGPSGWLQMAGPPALQRPNPLALDAAFGARLWALAEDCNGCRWPA</sequence>
<dbReference type="GO" id="GO:0016491">
    <property type="term" value="F:oxidoreductase activity"/>
    <property type="evidence" value="ECO:0007669"/>
    <property type="project" value="UniProtKB-KW"/>
</dbReference>
<evidence type="ECO:0000313" key="4">
    <source>
        <dbReference type="Proteomes" id="UP000238220"/>
    </source>
</evidence>
<evidence type="ECO:0008006" key="5">
    <source>
        <dbReference type="Google" id="ProtNLM"/>
    </source>
</evidence>
<organism evidence="3 4">
    <name type="scientific">Solimonas fluminis</name>
    <dbReference type="NCBI Taxonomy" id="2086571"/>
    <lineage>
        <taxon>Bacteria</taxon>
        <taxon>Pseudomonadati</taxon>
        <taxon>Pseudomonadota</taxon>
        <taxon>Gammaproteobacteria</taxon>
        <taxon>Nevskiales</taxon>
        <taxon>Nevskiaceae</taxon>
        <taxon>Solimonas</taxon>
    </lineage>
</organism>
<dbReference type="PANTHER" id="PTHR43157">
    <property type="entry name" value="PHOSPHATIDYLINOSITOL-GLYCAN BIOSYNTHESIS CLASS F PROTEIN-RELATED"/>
    <property type="match status" value="1"/>
</dbReference>
<dbReference type="Proteomes" id="UP000238220">
    <property type="component" value="Unassembled WGS sequence"/>
</dbReference>
<evidence type="ECO:0000256" key="1">
    <source>
        <dbReference type="ARBA" id="ARBA00023002"/>
    </source>
</evidence>
<dbReference type="PRINTS" id="PR00080">
    <property type="entry name" value="SDRFAMILY"/>
</dbReference>
<dbReference type="SUPFAM" id="SSF51735">
    <property type="entry name" value="NAD(P)-binding Rossmann-fold domains"/>
    <property type="match status" value="1"/>
</dbReference>
<dbReference type="Pfam" id="PF00106">
    <property type="entry name" value="adh_short"/>
    <property type="match status" value="1"/>
</dbReference>
<name>A0A2S5TEX5_9GAMM</name>
<dbReference type="PANTHER" id="PTHR43157:SF31">
    <property type="entry name" value="PHOSPHATIDYLINOSITOL-GLYCAN BIOSYNTHESIS CLASS F PROTEIN"/>
    <property type="match status" value="1"/>
</dbReference>
<dbReference type="OrthoDB" id="109589at2"/>
<dbReference type="RefSeq" id="WP_104230984.1">
    <property type="nucleotide sequence ID" value="NZ_PSNW01000007.1"/>
</dbReference>
<dbReference type="InterPro" id="IPR002347">
    <property type="entry name" value="SDR_fam"/>
</dbReference>
<gene>
    <name evidence="3" type="ORF">C3942_14065</name>
</gene>
<protein>
    <recommendedName>
        <fullName evidence="5">Short-chain dehydrogenase</fullName>
    </recommendedName>
</protein>
<dbReference type="PRINTS" id="PR00081">
    <property type="entry name" value="GDHRDH"/>
</dbReference>
<keyword evidence="4" id="KW-1185">Reference proteome</keyword>
<comment type="caution">
    <text evidence="3">The sequence shown here is derived from an EMBL/GenBank/DDBJ whole genome shotgun (WGS) entry which is preliminary data.</text>
</comment>
<evidence type="ECO:0000313" key="3">
    <source>
        <dbReference type="EMBL" id="PPE73388.1"/>
    </source>
</evidence>
<dbReference type="EMBL" id="PSNW01000007">
    <property type="protein sequence ID" value="PPE73388.1"/>
    <property type="molecule type" value="Genomic_DNA"/>
</dbReference>
<comment type="similarity">
    <text evidence="2">Belongs to the short-chain dehydrogenases/reductases (SDR) family.</text>
</comment>
<proteinExistence type="inferred from homology"/>
<dbReference type="InterPro" id="IPR036291">
    <property type="entry name" value="NAD(P)-bd_dom_sf"/>
</dbReference>
<accession>A0A2S5TEX5</accession>
<reference evidence="3 4" key="1">
    <citation type="submission" date="2018-02" db="EMBL/GenBank/DDBJ databases">
        <title>Genome sequencing of Solimonas sp. HR-BB.</title>
        <authorList>
            <person name="Lee Y."/>
            <person name="Jeon C.O."/>
        </authorList>
    </citation>
    <scope>NUCLEOTIDE SEQUENCE [LARGE SCALE GENOMIC DNA]</scope>
    <source>
        <strain evidence="3 4">HR-BB</strain>
    </source>
</reference>